<evidence type="ECO:0000256" key="2">
    <source>
        <dbReference type="SAM" id="Phobius"/>
    </source>
</evidence>
<accession>A0A096CWY5</accession>
<reference evidence="3 4" key="1">
    <citation type="submission" date="2013-12" db="EMBL/GenBank/DDBJ databases">
        <title>Draft genome sequence of Caloranaerobacter sp. H53214.</title>
        <authorList>
            <person name="Jiang L.J."/>
            <person name="Shao Z.Z."/>
            <person name="Long M.N."/>
        </authorList>
    </citation>
    <scope>NUCLEOTIDE SEQUENCE [LARGE SCALE GENOMIC DNA]</scope>
    <source>
        <strain evidence="3 4">H53214</strain>
    </source>
</reference>
<gene>
    <name evidence="3" type="ORF">Y919_02480</name>
</gene>
<evidence type="ECO:0000313" key="4">
    <source>
        <dbReference type="Proteomes" id="UP000029622"/>
    </source>
</evidence>
<dbReference type="AlphaFoldDB" id="A0A096CWY5"/>
<organism evidence="3 4">
    <name type="scientific">Caloranaerobacter azorensis H53214</name>
    <dbReference type="NCBI Taxonomy" id="1156417"/>
    <lineage>
        <taxon>Bacteria</taxon>
        <taxon>Bacillati</taxon>
        <taxon>Bacillota</taxon>
        <taxon>Tissierellia</taxon>
        <taxon>Tissierellales</taxon>
        <taxon>Thermohalobacteraceae</taxon>
        <taxon>Caloranaerobacter</taxon>
    </lineage>
</organism>
<sequence>MTKKGSKIFLTIASILIIVALVFIISSKTMMKVKTNKYKDESSISNSTNQQMNYTIDQLTKGVLENDITLVKKIIASNSVDINHKDSEGKCPLELVFVMNNYDMAKILLEAGADPYVVTSNGQTAYDLAMKSDSKYLKDIFKAYCK</sequence>
<proteinExistence type="predicted"/>
<keyword evidence="2" id="KW-0812">Transmembrane</keyword>
<dbReference type="InterPro" id="IPR036770">
    <property type="entry name" value="Ankyrin_rpt-contain_sf"/>
</dbReference>
<dbReference type="SUPFAM" id="SSF48403">
    <property type="entry name" value="Ankyrin repeat"/>
    <property type="match status" value="1"/>
</dbReference>
<evidence type="ECO:0000313" key="3">
    <source>
        <dbReference type="EMBL" id="KGG81059.1"/>
    </source>
</evidence>
<protein>
    <submittedName>
        <fullName evidence="3">Uncharacterized protein</fullName>
    </submittedName>
</protein>
<dbReference type="PROSITE" id="PS50297">
    <property type="entry name" value="ANK_REP_REGION"/>
    <property type="match status" value="1"/>
</dbReference>
<dbReference type="EMBL" id="AZTB01000007">
    <property type="protein sequence ID" value="KGG81059.1"/>
    <property type="molecule type" value="Genomic_DNA"/>
</dbReference>
<dbReference type="STRING" id="1156417.Y919_02480"/>
<comment type="caution">
    <text evidence="3">The sequence shown here is derived from an EMBL/GenBank/DDBJ whole genome shotgun (WGS) entry which is preliminary data.</text>
</comment>
<dbReference type="Pfam" id="PF12796">
    <property type="entry name" value="Ank_2"/>
    <property type="match status" value="1"/>
</dbReference>
<evidence type="ECO:0000256" key="1">
    <source>
        <dbReference type="PROSITE-ProRule" id="PRU00023"/>
    </source>
</evidence>
<feature type="repeat" description="ANK" evidence="1">
    <location>
        <begin position="88"/>
        <end position="120"/>
    </location>
</feature>
<feature type="transmembrane region" description="Helical" evidence="2">
    <location>
        <begin position="6"/>
        <end position="25"/>
    </location>
</feature>
<keyword evidence="2" id="KW-0472">Membrane</keyword>
<dbReference type="PROSITE" id="PS50088">
    <property type="entry name" value="ANK_REPEAT"/>
    <property type="match status" value="1"/>
</dbReference>
<keyword evidence="2" id="KW-1133">Transmembrane helix</keyword>
<name>A0A096CWY5_9FIRM</name>
<keyword evidence="1" id="KW-0040">ANK repeat</keyword>
<dbReference type="Proteomes" id="UP000029622">
    <property type="component" value="Unassembled WGS sequence"/>
</dbReference>
<dbReference type="InterPro" id="IPR002110">
    <property type="entry name" value="Ankyrin_rpt"/>
</dbReference>
<dbReference type="Gene3D" id="1.25.40.20">
    <property type="entry name" value="Ankyrin repeat-containing domain"/>
    <property type="match status" value="1"/>
</dbReference>
<dbReference type="RefSeq" id="WP_052045124.1">
    <property type="nucleotide sequence ID" value="NZ_AZTB01000007.1"/>
</dbReference>